<sequence length="116" mass="12313">MAAVTRNEIAEKSFVIREERSFHSRARADRDAGLWMAGRMGLDAAAAEDFAAAAVEVGVRVPGGRGGFDHLAAYLGQAGINIEELRTRYALVMASAELSDAALAHADSVEARKNPA</sequence>
<evidence type="ECO:0000313" key="2">
    <source>
        <dbReference type="Proteomes" id="UP001163223"/>
    </source>
</evidence>
<proteinExistence type="predicted"/>
<dbReference type="Proteomes" id="UP001163223">
    <property type="component" value="Chromosome"/>
</dbReference>
<reference evidence="1" key="1">
    <citation type="submission" date="2022-11" db="EMBL/GenBank/DDBJ databases">
        <title>beta-Carotene-producing bacterium, Jeongeuplla avenae sp. nov., alleviates the salt stress of Arabidopsis seedlings.</title>
        <authorList>
            <person name="Jiang L."/>
            <person name="Lee J."/>
        </authorList>
    </citation>
    <scope>NUCLEOTIDE SEQUENCE</scope>
    <source>
        <strain evidence="1">DY_R2A_6</strain>
    </source>
</reference>
<accession>A0ACD4NRI0</accession>
<organism evidence="1 2">
    <name type="scientific">Antarcticirhabdus aurantiaca</name>
    <dbReference type="NCBI Taxonomy" id="2606717"/>
    <lineage>
        <taxon>Bacteria</taxon>
        <taxon>Pseudomonadati</taxon>
        <taxon>Pseudomonadota</taxon>
        <taxon>Alphaproteobacteria</taxon>
        <taxon>Hyphomicrobiales</taxon>
        <taxon>Aurantimonadaceae</taxon>
        <taxon>Antarcticirhabdus</taxon>
    </lineage>
</organism>
<protein>
    <submittedName>
        <fullName evidence="1">ATPase inhibitor subunit zeta</fullName>
    </submittedName>
</protein>
<gene>
    <name evidence="1" type="ORF">OXU80_03180</name>
</gene>
<name>A0ACD4NRI0_9HYPH</name>
<dbReference type="EMBL" id="CP113520">
    <property type="protein sequence ID" value="WAJ29255.1"/>
    <property type="molecule type" value="Genomic_DNA"/>
</dbReference>
<evidence type="ECO:0000313" key="1">
    <source>
        <dbReference type="EMBL" id="WAJ29255.1"/>
    </source>
</evidence>
<keyword evidence="2" id="KW-1185">Reference proteome</keyword>